<accession>A0AC61S4L5</accession>
<comment type="caution">
    <text evidence="1">The sequence shown here is derived from an EMBL/GenBank/DDBJ whole genome shotgun (WGS) entry which is preliminary data.</text>
</comment>
<dbReference type="EC" id="5.3.1.6" evidence="1"/>
<evidence type="ECO:0000313" key="1">
    <source>
        <dbReference type="EMBL" id="THG48664.1"/>
    </source>
</evidence>
<gene>
    <name evidence="1" type="primary">rpiB</name>
    <name evidence="1" type="ORF">E5990_07255</name>
</gene>
<sequence length="151" mass="16393">MSLILKPGLPIGLCCDHAGYELKNIVEGYLQSQDINFTDFGCHSADSCDYPDYAHPCAQAIQDGKCYPAIGICGTGNGIAMALNKHKGIRAAICWNVELATLARTHNDANVLVLPARHIEPTVALAIVDAFLNTEFQGGRHQRRVEKIDMA</sequence>
<evidence type="ECO:0000313" key="2">
    <source>
        <dbReference type="Proteomes" id="UP000305401"/>
    </source>
</evidence>
<keyword evidence="1" id="KW-0413">Isomerase</keyword>
<organism evidence="1 2">
    <name type="scientific">Muribaculum caecicola</name>
    <dbReference type="NCBI Taxonomy" id="3038144"/>
    <lineage>
        <taxon>Bacteria</taxon>
        <taxon>Pseudomonadati</taxon>
        <taxon>Bacteroidota</taxon>
        <taxon>Bacteroidia</taxon>
        <taxon>Bacteroidales</taxon>
        <taxon>Muribaculaceae</taxon>
        <taxon>Muribaculum</taxon>
    </lineage>
</organism>
<dbReference type="EMBL" id="SSTG01000085">
    <property type="protein sequence ID" value="THG48664.1"/>
    <property type="molecule type" value="Genomic_DNA"/>
</dbReference>
<protein>
    <submittedName>
        <fullName evidence="1">Ribose 5-phosphate isomerase B</fullName>
        <ecNumber evidence="1">5.3.1.6</ecNumber>
    </submittedName>
</protein>
<keyword evidence="2" id="KW-1185">Reference proteome</keyword>
<reference evidence="1" key="1">
    <citation type="submission" date="2019-04" db="EMBL/GenBank/DDBJ databases">
        <title>Microbes associate with the intestines of laboratory mice.</title>
        <authorList>
            <person name="Navarre W."/>
            <person name="Wong E."/>
            <person name="Huang K.C."/>
            <person name="Tropini C."/>
            <person name="Ng K."/>
            <person name="Yu B."/>
        </authorList>
    </citation>
    <scope>NUCLEOTIDE SEQUENCE</scope>
    <source>
        <strain evidence="1">NM86_A22</strain>
    </source>
</reference>
<name>A0AC61S4L5_9BACT</name>
<proteinExistence type="predicted"/>
<dbReference type="Proteomes" id="UP000305401">
    <property type="component" value="Unassembled WGS sequence"/>
</dbReference>